<dbReference type="EMBL" id="JAFIRN010000011">
    <property type="protein sequence ID" value="KAG5839231.1"/>
    <property type="molecule type" value="Genomic_DNA"/>
</dbReference>
<proteinExistence type="predicted"/>
<evidence type="ECO:0008006" key="4">
    <source>
        <dbReference type="Google" id="ProtNLM"/>
    </source>
</evidence>
<sequence>MNREVLSSGVLCLPGTRDKGGRALVIVTTRNTAWLNPRCNSGELARILEYFHTTLRKDVSSQGLTVLVDARRCSPVPALFKAFNILQESVPGCIHTLLLLADRDLAFRMEKPSALQFELLPSLKSLYKHVDSAQLPAEFEGTFPFCHSSWVAFRMRLEQLSSSCKDAVSLLKSTVSNLETSSLPATAEEARLLLGRYRDLMHSVLQDSGLVRLQLEGGASLSRLRKEESSVSLTEDYRDAIEEVSGLYDQVDELVHRLVTLSNKCTQELEFIVEFKVLEEGFKEVRGWIEDVGEGQLQALGDLEDSLEQLRVKQSLFQDFYSTAYERCKTGEALLKRLERWEVDVSSAELQVYEVKVRSFCVHLRDFSQRVEDAKSRIHKTVRLYEFFDKAYEWALEGMRHLACVSMEDCVAPEKCHAVAKCLEGYRRQHPEIADARFQEMSALAGELRSERGLRQWKFAWSKCQETKQMFEKKLEAALRTRRSLPGRPGEGPPPLGRRRDAAGRAAAAWPSPAGRPRVPAGPLRRGRRLAQGLHPSLKGSTPSLSGRCTRRAPSRCPGAPPPRSPSEAPPEAHARVSSAPFCPALSAGEAGRRVLRKTQSFDT</sequence>
<feature type="compositionally biased region" description="Low complexity" evidence="1">
    <location>
        <begin position="504"/>
        <end position="518"/>
    </location>
</feature>
<accession>A0A9D3RR74</accession>
<evidence type="ECO:0000256" key="1">
    <source>
        <dbReference type="SAM" id="MobiDB-lite"/>
    </source>
</evidence>
<organism evidence="2 3">
    <name type="scientific">Anguilla anguilla</name>
    <name type="common">European freshwater eel</name>
    <name type="synonym">Muraena anguilla</name>
    <dbReference type="NCBI Taxonomy" id="7936"/>
    <lineage>
        <taxon>Eukaryota</taxon>
        <taxon>Metazoa</taxon>
        <taxon>Chordata</taxon>
        <taxon>Craniata</taxon>
        <taxon>Vertebrata</taxon>
        <taxon>Euteleostomi</taxon>
        <taxon>Actinopterygii</taxon>
        <taxon>Neopterygii</taxon>
        <taxon>Teleostei</taxon>
        <taxon>Anguilliformes</taxon>
        <taxon>Anguillidae</taxon>
        <taxon>Anguilla</taxon>
    </lineage>
</organism>
<feature type="compositionally biased region" description="Pro residues" evidence="1">
    <location>
        <begin position="559"/>
        <end position="569"/>
    </location>
</feature>
<dbReference type="Proteomes" id="UP001044222">
    <property type="component" value="Chromosome 11"/>
</dbReference>
<dbReference type="PANTHER" id="PTHR45845:SF4">
    <property type="entry name" value="PLECKSTRIN HOMOLOGY DOMAIN CONTAINING, FAMILY G (WITH RHOGEF DOMAIN) MEMBER 4"/>
    <property type="match status" value="1"/>
</dbReference>
<dbReference type="AlphaFoldDB" id="A0A9D3RR74"/>
<evidence type="ECO:0000313" key="3">
    <source>
        <dbReference type="Proteomes" id="UP001044222"/>
    </source>
</evidence>
<protein>
    <recommendedName>
        <fullName evidence="4">CRAL-TRIO domain-containing protein</fullName>
    </recommendedName>
</protein>
<dbReference type="Gene3D" id="1.20.58.60">
    <property type="match status" value="1"/>
</dbReference>
<comment type="caution">
    <text evidence="2">The sequence shown here is derived from an EMBL/GenBank/DDBJ whole genome shotgun (WGS) entry which is preliminary data.</text>
</comment>
<feature type="non-terminal residue" evidence="2">
    <location>
        <position position="1"/>
    </location>
</feature>
<evidence type="ECO:0000313" key="2">
    <source>
        <dbReference type="EMBL" id="KAG5839231.1"/>
    </source>
</evidence>
<feature type="region of interest" description="Disordered" evidence="1">
    <location>
        <begin position="479"/>
        <end position="581"/>
    </location>
</feature>
<name>A0A9D3RR74_ANGAN</name>
<reference evidence="2" key="1">
    <citation type="submission" date="2021-01" db="EMBL/GenBank/DDBJ databases">
        <title>A chromosome-scale assembly of European eel, Anguilla anguilla.</title>
        <authorList>
            <person name="Henkel C."/>
            <person name="Jong-Raadsen S.A."/>
            <person name="Dufour S."/>
            <person name="Weltzien F.-A."/>
            <person name="Palstra A.P."/>
            <person name="Pelster B."/>
            <person name="Spaink H.P."/>
            <person name="Van Den Thillart G.E."/>
            <person name="Jansen H."/>
            <person name="Zahm M."/>
            <person name="Klopp C."/>
            <person name="Cedric C."/>
            <person name="Louis A."/>
            <person name="Berthelot C."/>
            <person name="Parey E."/>
            <person name="Roest Crollius H."/>
            <person name="Montfort J."/>
            <person name="Robinson-Rechavi M."/>
            <person name="Bucao C."/>
            <person name="Bouchez O."/>
            <person name="Gislard M."/>
            <person name="Lluch J."/>
            <person name="Milhes M."/>
            <person name="Lampietro C."/>
            <person name="Lopez Roques C."/>
            <person name="Donnadieu C."/>
            <person name="Braasch I."/>
            <person name="Desvignes T."/>
            <person name="Postlethwait J."/>
            <person name="Bobe J."/>
            <person name="Guiguen Y."/>
            <person name="Dirks R."/>
        </authorList>
    </citation>
    <scope>NUCLEOTIDE SEQUENCE</scope>
    <source>
        <strain evidence="2">Tag_6206</strain>
        <tissue evidence="2">Liver</tissue>
    </source>
</reference>
<dbReference type="SUPFAM" id="SSF52087">
    <property type="entry name" value="CRAL/TRIO domain"/>
    <property type="match status" value="1"/>
</dbReference>
<dbReference type="PANTHER" id="PTHR45845">
    <property type="entry name" value="RHO GUANINE NUCLEOTIDE EXCHANGE FACTOR-RELATED"/>
    <property type="match status" value="1"/>
</dbReference>
<keyword evidence="3" id="KW-1185">Reference proteome</keyword>
<dbReference type="InterPro" id="IPR036865">
    <property type="entry name" value="CRAL-TRIO_dom_sf"/>
</dbReference>
<gene>
    <name evidence="2" type="ORF">ANANG_G00202830</name>
</gene>
<dbReference type="InterPro" id="IPR052231">
    <property type="entry name" value="Rho_GEF_signaling-related"/>
</dbReference>